<dbReference type="SUPFAM" id="SSF54631">
    <property type="entry name" value="CBS-domain pair"/>
    <property type="match status" value="1"/>
</dbReference>
<feature type="domain" description="CBS" evidence="2">
    <location>
        <begin position="7"/>
        <end position="67"/>
    </location>
</feature>
<dbReference type="PANTHER" id="PTHR43080">
    <property type="entry name" value="CBS DOMAIN-CONTAINING PROTEIN CBSX3, MITOCHONDRIAL"/>
    <property type="match status" value="1"/>
</dbReference>
<dbReference type="InterPro" id="IPR051257">
    <property type="entry name" value="Diverse_CBS-Domain"/>
</dbReference>
<reference evidence="3" key="1">
    <citation type="submission" date="2015-08" db="EMBL/GenBank/DDBJ databases">
        <authorList>
            <person name="Babu N.S."/>
            <person name="Beckwith C.J."/>
            <person name="Beseler K.G."/>
            <person name="Brison A."/>
            <person name="Carone J.V."/>
            <person name="Caskin T.P."/>
            <person name="Diamond M."/>
            <person name="Durham M.E."/>
            <person name="Foxe J.M."/>
            <person name="Go M."/>
            <person name="Henderson B.A."/>
            <person name="Jones I.B."/>
            <person name="McGettigan J.A."/>
            <person name="Micheletti S.J."/>
            <person name="Nasrallah M.E."/>
            <person name="Ortiz D."/>
            <person name="Piller C.R."/>
            <person name="Privatt S.R."/>
            <person name="Schneider S.L."/>
            <person name="Sharp S."/>
            <person name="Smith T.C."/>
            <person name="Stanton J.D."/>
            <person name="Ullery H.E."/>
            <person name="Wilson R.J."/>
            <person name="Serrano M.G."/>
            <person name="Buck G."/>
            <person name="Lee V."/>
            <person name="Wang Y."/>
            <person name="Carvalho R."/>
            <person name="Voegtly L."/>
            <person name="Shi R."/>
            <person name="Duckworth R."/>
            <person name="Johnson A."/>
            <person name="Loviza R."/>
            <person name="Walstead R."/>
            <person name="Shah Z."/>
            <person name="Kiflezghi M."/>
            <person name="Wade K."/>
            <person name="Ball S.L."/>
            <person name="Bradley K.W."/>
            <person name="Asai D.J."/>
            <person name="Bowman C.A."/>
            <person name="Russell D.A."/>
            <person name="Pope W.H."/>
            <person name="Jacobs-Sera D."/>
            <person name="Hendrix R.W."/>
            <person name="Hatfull G.F."/>
        </authorList>
    </citation>
    <scope>NUCLEOTIDE SEQUENCE</scope>
</reference>
<keyword evidence="1" id="KW-0129">CBS domain</keyword>
<gene>
    <name evidence="3" type="ORF">NOCA240017</name>
</gene>
<dbReference type="PANTHER" id="PTHR43080:SF26">
    <property type="entry name" value="REGULATORY PROTEIN"/>
    <property type="match status" value="1"/>
</dbReference>
<evidence type="ECO:0000313" key="3">
    <source>
        <dbReference type="EMBL" id="CUR57257.1"/>
    </source>
</evidence>
<dbReference type="SMART" id="SM00116">
    <property type="entry name" value="CBS"/>
    <property type="match status" value="2"/>
</dbReference>
<dbReference type="PROSITE" id="PS51371">
    <property type="entry name" value="CBS"/>
    <property type="match status" value="2"/>
</dbReference>
<dbReference type="Pfam" id="PF00571">
    <property type="entry name" value="CBS"/>
    <property type="match status" value="2"/>
</dbReference>
<organism evidence="3">
    <name type="scientific">metagenome</name>
    <dbReference type="NCBI Taxonomy" id="256318"/>
    <lineage>
        <taxon>unclassified sequences</taxon>
        <taxon>metagenomes</taxon>
    </lineage>
</organism>
<protein>
    <submittedName>
        <fullName evidence="3">CBS domain containing protein</fullName>
    </submittedName>
</protein>
<sequence length="196" mass="21077">MLVRDVMTQQPVTATPGTTVKEALTLLARHRIAAMPVVSDTGRILGVISEADLIRDMVDVDARVHEIPVEATTRDHPTYVDEVMTPHAITVRGDTDLSEAVELITSTTVKSVPVVDAHGHVTGMLSRSDVVRLLARTDDTLEAEVDSLLRTLGLGDWLVEVHDGVAEITGPADEKHREIARSAAGTVPGVVEVRIS</sequence>
<dbReference type="Gene3D" id="3.10.580.10">
    <property type="entry name" value="CBS-domain"/>
    <property type="match status" value="1"/>
</dbReference>
<proteinExistence type="predicted"/>
<accession>A0A2P2C5G9</accession>
<dbReference type="AlphaFoldDB" id="A0A2P2C5G9"/>
<feature type="domain" description="CBS" evidence="2">
    <location>
        <begin position="84"/>
        <end position="140"/>
    </location>
</feature>
<evidence type="ECO:0000259" key="2">
    <source>
        <dbReference type="PROSITE" id="PS51371"/>
    </source>
</evidence>
<dbReference type="EMBL" id="CZKA01000034">
    <property type="protein sequence ID" value="CUR57257.1"/>
    <property type="molecule type" value="Genomic_DNA"/>
</dbReference>
<name>A0A2P2C5G9_9ZZZZ</name>
<dbReference type="InterPro" id="IPR000644">
    <property type="entry name" value="CBS_dom"/>
</dbReference>
<evidence type="ECO:0000256" key="1">
    <source>
        <dbReference type="ARBA" id="ARBA00023122"/>
    </source>
</evidence>
<dbReference type="InterPro" id="IPR046342">
    <property type="entry name" value="CBS_dom_sf"/>
</dbReference>